<comment type="similarity">
    <text evidence="4 11">Belongs to the MoeA family.</text>
</comment>
<dbReference type="InterPro" id="IPR038987">
    <property type="entry name" value="MoeA-like"/>
</dbReference>
<evidence type="ECO:0000256" key="4">
    <source>
        <dbReference type="ARBA" id="ARBA00010763"/>
    </source>
</evidence>
<comment type="catalytic activity">
    <reaction evidence="10">
        <text>adenylyl-molybdopterin + molybdate = Mo-molybdopterin + AMP + H(+)</text>
        <dbReference type="Rhea" id="RHEA:35047"/>
        <dbReference type="ChEBI" id="CHEBI:15378"/>
        <dbReference type="ChEBI" id="CHEBI:36264"/>
        <dbReference type="ChEBI" id="CHEBI:62727"/>
        <dbReference type="ChEBI" id="CHEBI:71302"/>
        <dbReference type="ChEBI" id="CHEBI:456215"/>
        <dbReference type="EC" id="2.10.1.1"/>
    </reaction>
</comment>
<protein>
    <recommendedName>
        <fullName evidence="11">Molybdopterin molybdenumtransferase</fullName>
        <ecNumber evidence="11">2.10.1.1</ecNumber>
    </recommendedName>
</protein>
<dbReference type="Pfam" id="PF00994">
    <property type="entry name" value="MoCF_biosynth"/>
    <property type="match status" value="1"/>
</dbReference>
<comment type="caution">
    <text evidence="13">The sequence shown here is derived from an EMBL/GenBank/DDBJ whole genome shotgun (WGS) entry which is preliminary data.</text>
</comment>
<evidence type="ECO:0000313" key="13">
    <source>
        <dbReference type="EMBL" id="RLK00702.1"/>
    </source>
</evidence>
<keyword evidence="9 11" id="KW-0501">Molybdenum cofactor biosynthesis</keyword>
<comment type="cofactor">
    <cofactor evidence="1 11">
        <name>Mg(2+)</name>
        <dbReference type="ChEBI" id="CHEBI:18420"/>
    </cofactor>
</comment>
<evidence type="ECO:0000256" key="8">
    <source>
        <dbReference type="ARBA" id="ARBA00022842"/>
    </source>
</evidence>
<evidence type="ECO:0000256" key="10">
    <source>
        <dbReference type="ARBA" id="ARBA00047317"/>
    </source>
</evidence>
<evidence type="ECO:0000256" key="3">
    <source>
        <dbReference type="ARBA" id="ARBA00005046"/>
    </source>
</evidence>
<dbReference type="STRING" id="981384.GCA_000192475_02648"/>
<dbReference type="GO" id="GO:0046872">
    <property type="term" value="F:metal ion binding"/>
    <property type="evidence" value="ECO:0007669"/>
    <property type="project" value="UniProtKB-UniRule"/>
</dbReference>
<evidence type="ECO:0000256" key="11">
    <source>
        <dbReference type="RuleBase" id="RU365090"/>
    </source>
</evidence>
<dbReference type="Gene3D" id="2.170.190.11">
    <property type="entry name" value="Molybdopterin biosynthesis moea protein, domain 3"/>
    <property type="match status" value="1"/>
</dbReference>
<proteinExistence type="inferred from homology"/>
<dbReference type="Gene3D" id="3.90.105.10">
    <property type="entry name" value="Molybdopterin biosynthesis moea protein, domain 2"/>
    <property type="match status" value="1"/>
</dbReference>
<dbReference type="Pfam" id="PF03454">
    <property type="entry name" value="MoeA_C"/>
    <property type="match status" value="1"/>
</dbReference>
<dbReference type="GO" id="GO:0061599">
    <property type="term" value="F:molybdopterin molybdotransferase activity"/>
    <property type="evidence" value="ECO:0007669"/>
    <property type="project" value="UniProtKB-UniRule"/>
</dbReference>
<dbReference type="Pfam" id="PF03453">
    <property type="entry name" value="MoeA_N"/>
    <property type="match status" value="1"/>
</dbReference>
<dbReference type="EMBL" id="RCCT01000006">
    <property type="protein sequence ID" value="RLK00702.1"/>
    <property type="molecule type" value="Genomic_DNA"/>
</dbReference>
<dbReference type="Proteomes" id="UP000271700">
    <property type="component" value="Unassembled WGS sequence"/>
</dbReference>
<dbReference type="PANTHER" id="PTHR10192:SF5">
    <property type="entry name" value="GEPHYRIN"/>
    <property type="match status" value="1"/>
</dbReference>
<dbReference type="Gene3D" id="2.40.340.10">
    <property type="entry name" value="MoeA, C-terminal, domain IV"/>
    <property type="match status" value="1"/>
</dbReference>
<dbReference type="InterPro" id="IPR036688">
    <property type="entry name" value="MoeA_C_domain_IV_sf"/>
</dbReference>
<dbReference type="PANTHER" id="PTHR10192">
    <property type="entry name" value="MOLYBDOPTERIN BIOSYNTHESIS PROTEIN"/>
    <property type="match status" value="1"/>
</dbReference>
<evidence type="ECO:0000256" key="9">
    <source>
        <dbReference type="ARBA" id="ARBA00023150"/>
    </source>
</evidence>
<dbReference type="InterPro" id="IPR036425">
    <property type="entry name" value="MoaB/Mog-like_dom_sf"/>
</dbReference>
<dbReference type="UniPathway" id="UPA00344"/>
<evidence type="ECO:0000259" key="12">
    <source>
        <dbReference type="SMART" id="SM00852"/>
    </source>
</evidence>
<comment type="function">
    <text evidence="2 11">Catalyzes the insertion of molybdate into adenylated molybdopterin with the concomitant release of AMP.</text>
</comment>
<dbReference type="GO" id="GO:0006777">
    <property type="term" value="P:Mo-molybdopterin cofactor biosynthetic process"/>
    <property type="evidence" value="ECO:0007669"/>
    <property type="project" value="UniProtKB-UniRule"/>
</dbReference>
<evidence type="ECO:0000256" key="7">
    <source>
        <dbReference type="ARBA" id="ARBA00022723"/>
    </source>
</evidence>
<name>A0A497YZ77_9RHOB</name>
<dbReference type="InterPro" id="IPR005111">
    <property type="entry name" value="MoeA_C_domain_IV"/>
</dbReference>
<keyword evidence="14" id="KW-1185">Reference proteome</keyword>
<dbReference type="CDD" id="cd00887">
    <property type="entry name" value="MoeA"/>
    <property type="match status" value="1"/>
</dbReference>
<keyword evidence="5 11" id="KW-0500">Molybdenum</keyword>
<dbReference type="AlphaFoldDB" id="A0A497YZ77"/>
<dbReference type="InterPro" id="IPR036135">
    <property type="entry name" value="MoeA_linker/N_sf"/>
</dbReference>
<reference evidence="13 14" key="1">
    <citation type="submission" date="2018-10" db="EMBL/GenBank/DDBJ databases">
        <title>Genomic Encyclopedia of Archaeal and Bacterial Type Strains, Phase II (KMG-II): from individual species to whole genera.</title>
        <authorList>
            <person name="Goeker M."/>
        </authorList>
    </citation>
    <scope>NUCLEOTIDE SEQUENCE [LARGE SCALE GENOMIC DNA]</scope>
    <source>
        <strain evidence="13 14">DSM 29317</strain>
    </source>
</reference>
<dbReference type="OrthoDB" id="9804758at2"/>
<dbReference type="SUPFAM" id="SSF53218">
    <property type="entry name" value="Molybdenum cofactor biosynthesis proteins"/>
    <property type="match status" value="1"/>
</dbReference>
<keyword evidence="7 11" id="KW-0479">Metal-binding</keyword>
<dbReference type="GO" id="GO:0005829">
    <property type="term" value="C:cytosol"/>
    <property type="evidence" value="ECO:0007669"/>
    <property type="project" value="TreeGrafter"/>
</dbReference>
<organism evidence="13 14">
    <name type="scientific">Ruegeria conchae</name>
    <dbReference type="NCBI Taxonomy" id="981384"/>
    <lineage>
        <taxon>Bacteria</taxon>
        <taxon>Pseudomonadati</taxon>
        <taxon>Pseudomonadota</taxon>
        <taxon>Alphaproteobacteria</taxon>
        <taxon>Rhodobacterales</taxon>
        <taxon>Roseobacteraceae</taxon>
        <taxon>Ruegeria</taxon>
    </lineage>
</organism>
<feature type="domain" description="MoaB/Mog" evidence="12">
    <location>
        <begin position="190"/>
        <end position="328"/>
    </location>
</feature>
<evidence type="ECO:0000256" key="1">
    <source>
        <dbReference type="ARBA" id="ARBA00001946"/>
    </source>
</evidence>
<evidence type="ECO:0000256" key="6">
    <source>
        <dbReference type="ARBA" id="ARBA00022679"/>
    </source>
</evidence>
<keyword evidence="8 11" id="KW-0460">Magnesium</keyword>
<dbReference type="SUPFAM" id="SSF63882">
    <property type="entry name" value="MoeA N-terminal region -like"/>
    <property type="match status" value="1"/>
</dbReference>
<comment type="pathway">
    <text evidence="3 11">Cofactor biosynthesis; molybdopterin biosynthesis.</text>
</comment>
<gene>
    <name evidence="13" type="ORF">CLV75_3697</name>
</gene>
<accession>A0A497YZ77</accession>
<dbReference type="SMART" id="SM00852">
    <property type="entry name" value="MoCF_biosynth"/>
    <property type="match status" value="1"/>
</dbReference>
<dbReference type="InterPro" id="IPR001453">
    <property type="entry name" value="MoaB/Mog_dom"/>
</dbReference>
<evidence type="ECO:0000256" key="2">
    <source>
        <dbReference type="ARBA" id="ARBA00002901"/>
    </source>
</evidence>
<dbReference type="FunFam" id="3.40.980.10:FF:000004">
    <property type="entry name" value="Molybdopterin molybdenumtransferase"/>
    <property type="match status" value="1"/>
</dbReference>
<sequence>MADGCDCDRNALIYQTVDAALTLGLSIAHPVGNTASLPLQQAIGRVLAEECYSKVDMPAFDNSAMDGYAIRTGDLDEGPEFELPIGGRMAAGDSGVHNAPVGSALRIFTGAPVPTEFDAVLMQEDCSVIADRIRFSRRPKPGQHIRRTGEDLQVGTQILSRGCEITAREAAVLASSGHGRVKVYRKLRVTIFSTGSELREPDEVLGPGQIYNSNRYMLLALLNKPWIDLTDCGQIEDDPKLLKRVLEEACETSDLIVTTGGVSVGDEDHMPRLFKEIGGETDVMKVAMKPGKPIMFGRRGDALYVGLPGNPVSAYVTWQIIGSHIMARKAGLSHTQPVSEQAVLAEPLQRQAGRQEYRPVRIEGTSPEGTPQLRCLAASYSGRVALLAQSDGLAVIPAEIANLPEGHRVEFLRFNRLF</sequence>
<dbReference type="NCBIfam" id="TIGR00177">
    <property type="entry name" value="molyb_syn"/>
    <property type="match status" value="1"/>
</dbReference>
<evidence type="ECO:0000256" key="5">
    <source>
        <dbReference type="ARBA" id="ARBA00022505"/>
    </source>
</evidence>
<dbReference type="EC" id="2.10.1.1" evidence="11"/>
<dbReference type="RefSeq" id="WP_010441106.1">
    <property type="nucleotide sequence ID" value="NZ_AEYW01000007.1"/>
</dbReference>
<dbReference type="NCBIfam" id="NF045515">
    <property type="entry name" value="Glp_gephyrin"/>
    <property type="match status" value="1"/>
</dbReference>
<dbReference type="InterPro" id="IPR005110">
    <property type="entry name" value="MoeA_linker/N"/>
</dbReference>
<keyword evidence="6 11" id="KW-0808">Transferase</keyword>
<dbReference type="Gene3D" id="3.40.980.10">
    <property type="entry name" value="MoaB/Mog-like domain"/>
    <property type="match status" value="1"/>
</dbReference>
<evidence type="ECO:0000313" key="14">
    <source>
        <dbReference type="Proteomes" id="UP000271700"/>
    </source>
</evidence>
<dbReference type="SUPFAM" id="SSF63867">
    <property type="entry name" value="MoeA C-terminal domain-like"/>
    <property type="match status" value="1"/>
</dbReference>